<feature type="compositionally biased region" description="Low complexity" evidence="1">
    <location>
        <begin position="288"/>
        <end position="299"/>
    </location>
</feature>
<feature type="region of interest" description="Disordered" evidence="1">
    <location>
        <begin position="171"/>
        <end position="221"/>
    </location>
</feature>
<proteinExistence type="predicted"/>
<feature type="compositionally biased region" description="Low complexity" evidence="1">
    <location>
        <begin position="186"/>
        <end position="206"/>
    </location>
</feature>
<comment type="caution">
    <text evidence="2">The sequence shown here is derived from an EMBL/GenBank/DDBJ whole genome shotgun (WGS) entry which is preliminary data.</text>
</comment>
<name>A0AAW0BZM6_9AGAR</name>
<dbReference type="EMBL" id="JAWWNJ010000024">
    <property type="protein sequence ID" value="KAK7031723.1"/>
    <property type="molecule type" value="Genomic_DNA"/>
</dbReference>
<feature type="region of interest" description="Disordered" evidence="1">
    <location>
        <begin position="286"/>
        <end position="307"/>
    </location>
</feature>
<keyword evidence="3" id="KW-1185">Reference proteome</keyword>
<dbReference type="Proteomes" id="UP001362999">
    <property type="component" value="Unassembled WGS sequence"/>
</dbReference>
<evidence type="ECO:0000256" key="1">
    <source>
        <dbReference type="SAM" id="MobiDB-lite"/>
    </source>
</evidence>
<feature type="compositionally biased region" description="Low complexity" evidence="1">
    <location>
        <begin position="118"/>
        <end position="131"/>
    </location>
</feature>
<organism evidence="2 3">
    <name type="scientific">Favolaschia claudopus</name>
    <dbReference type="NCBI Taxonomy" id="2862362"/>
    <lineage>
        <taxon>Eukaryota</taxon>
        <taxon>Fungi</taxon>
        <taxon>Dikarya</taxon>
        <taxon>Basidiomycota</taxon>
        <taxon>Agaricomycotina</taxon>
        <taxon>Agaricomycetes</taxon>
        <taxon>Agaricomycetidae</taxon>
        <taxon>Agaricales</taxon>
        <taxon>Marasmiineae</taxon>
        <taxon>Mycenaceae</taxon>
        <taxon>Favolaschia</taxon>
    </lineage>
</organism>
<feature type="compositionally biased region" description="Pro residues" evidence="1">
    <location>
        <begin position="107"/>
        <end position="117"/>
    </location>
</feature>
<reference evidence="2 3" key="1">
    <citation type="journal article" date="2024" name="J Genomics">
        <title>Draft genome sequencing and assembly of Favolaschia claudopus CIRM-BRFM 2984 isolated from oak limbs.</title>
        <authorList>
            <person name="Navarro D."/>
            <person name="Drula E."/>
            <person name="Chaduli D."/>
            <person name="Cazenave R."/>
            <person name="Ahrendt S."/>
            <person name="Wang J."/>
            <person name="Lipzen A."/>
            <person name="Daum C."/>
            <person name="Barry K."/>
            <person name="Grigoriev I.V."/>
            <person name="Favel A."/>
            <person name="Rosso M.N."/>
            <person name="Martin F."/>
        </authorList>
    </citation>
    <scope>NUCLEOTIDE SEQUENCE [LARGE SCALE GENOMIC DNA]</scope>
    <source>
        <strain evidence="2 3">CIRM-BRFM 2984</strain>
    </source>
</reference>
<dbReference type="AlphaFoldDB" id="A0AAW0BZM6"/>
<feature type="region of interest" description="Disordered" evidence="1">
    <location>
        <begin position="100"/>
        <end position="153"/>
    </location>
</feature>
<accession>A0AAW0BZM6</accession>
<evidence type="ECO:0000313" key="3">
    <source>
        <dbReference type="Proteomes" id="UP001362999"/>
    </source>
</evidence>
<protein>
    <submittedName>
        <fullName evidence="2">Uncharacterized protein</fullName>
    </submittedName>
</protein>
<evidence type="ECO:0000313" key="2">
    <source>
        <dbReference type="EMBL" id="KAK7031723.1"/>
    </source>
</evidence>
<sequence>MKSCLKSPSPSLPGSPDLANFCLRKCVAFGADGSEEVHFADEWDRTPTEPARNLSFQEILELEEIQQSLPHARQPAEFLRRPGKQLLSMVPIGLLPLASAETSTSPVSPPPKSPSNPTPSSTFVMPPGRARVPPPPRMASSTLTHLRPPITTPQRVKPTFAFLPLLSSSPVATPAPSSPVKPAPPSAAYNSTPSSSSTSYFPEYTPARSAADGEPDRVLPSSLSRARAIPVSGTAKQQHPVGGYSHAYGAAEAAAYSPPFGSSAYDYKRDRHDMLGERESKFASFVAGTTSTSSPSPGGVAQKPKKKKKTYMYINDEQIEIEEDDDEEEDVETGLPQLSPPSACEACFYTRNETLNTHSDTVSETLLPAVGFVDCALNIADVTAYAAISAARWRAAGVANHFFFPRVDTGLAVAQRERECECEHESHAG</sequence>
<gene>
    <name evidence="2" type="ORF">R3P38DRAFT_826164</name>
</gene>
<feature type="compositionally biased region" description="Pro residues" evidence="1">
    <location>
        <begin position="176"/>
        <end position="185"/>
    </location>
</feature>